<dbReference type="PANTHER" id="PTHR11803">
    <property type="entry name" value="2-IMINOBUTANOATE/2-IMINOPROPANOATE DEAMINASE RIDA"/>
    <property type="match status" value="1"/>
</dbReference>
<dbReference type="InterPro" id="IPR035959">
    <property type="entry name" value="RutC-like_sf"/>
</dbReference>
<dbReference type="CDD" id="cd00448">
    <property type="entry name" value="YjgF_YER057c_UK114_family"/>
    <property type="match status" value="3"/>
</dbReference>
<sequence length="422" mass="43964">MAPSNAVLARNTSLAPLDEGHSSQTVAFSHYNHLSAQLPVAAATGELVAGGITEQARQCLTNLKTVIEGIDHTLDDVIRLTVMLTDIADLAAVDEVCGEFYGDYLPTRTNLAVTALPLGAAVQIEAVVSNGVGTIPDAPQPGDLVKVARNVAQAPSNACSTQSVAFSHYNNLSAQLPIDPETGTLVAGGIAEQTTRCLANIKAIMEGIDAPFDDIVKITIHLLDLADVPAVDEVYSTFFPDSAIARTAGYLPARSIVAVTGLPEGARVQVEAVLSHGDGTPPQAVEDRHGLVIWAANTDQAPRDAMSTQSVAFSHYNNVSALLPFDATGALVAGGAKEQAGQCLANLKAIVESIGHSLADVVKVNVFVADLGELDELQAAYAEYFPGGVPARRVVQVPALAKGVRVMMDAVVANAEGTPPRR</sequence>
<dbReference type="RefSeq" id="WP_123576749.1">
    <property type="nucleotide sequence ID" value="NZ_RKHG01000001.1"/>
</dbReference>
<name>A0A3N1ZQ87_9ACTN</name>
<protein>
    <submittedName>
        <fullName evidence="2">Reactive intermediate/imine deaminase</fullName>
    </submittedName>
</protein>
<dbReference type="Gene3D" id="3.30.1330.40">
    <property type="entry name" value="RutC-like"/>
    <property type="match status" value="3"/>
</dbReference>
<evidence type="ECO:0000256" key="1">
    <source>
        <dbReference type="ARBA" id="ARBA00010552"/>
    </source>
</evidence>
<evidence type="ECO:0000313" key="3">
    <source>
        <dbReference type="Proteomes" id="UP000275749"/>
    </source>
</evidence>
<dbReference type="SUPFAM" id="SSF55298">
    <property type="entry name" value="YjgF-like"/>
    <property type="match status" value="3"/>
</dbReference>
<comment type="caution">
    <text evidence="2">The sequence shown here is derived from an EMBL/GenBank/DDBJ whole genome shotgun (WGS) entry which is preliminary data.</text>
</comment>
<gene>
    <name evidence="2" type="ORF">EDD41_0183</name>
</gene>
<dbReference type="Pfam" id="PF01042">
    <property type="entry name" value="Ribonuc_L-PSP"/>
    <property type="match status" value="3"/>
</dbReference>
<dbReference type="InterPro" id="IPR006175">
    <property type="entry name" value="YjgF/YER057c/UK114"/>
</dbReference>
<dbReference type="Proteomes" id="UP000275749">
    <property type="component" value="Unassembled WGS sequence"/>
</dbReference>
<comment type="similarity">
    <text evidence="1">Belongs to the RutC family.</text>
</comment>
<dbReference type="PANTHER" id="PTHR11803:SF58">
    <property type="entry name" value="PROTEIN HMF1-RELATED"/>
    <property type="match status" value="1"/>
</dbReference>
<organism evidence="2 3">
    <name type="scientific">Luteococcus japonicus</name>
    <dbReference type="NCBI Taxonomy" id="33984"/>
    <lineage>
        <taxon>Bacteria</taxon>
        <taxon>Bacillati</taxon>
        <taxon>Actinomycetota</taxon>
        <taxon>Actinomycetes</taxon>
        <taxon>Propionibacteriales</taxon>
        <taxon>Propionibacteriaceae</taxon>
        <taxon>Luteococcus</taxon>
    </lineage>
</organism>
<dbReference type="EMBL" id="RKHG01000001">
    <property type="protein sequence ID" value="ROR53060.1"/>
    <property type="molecule type" value="Genomic_DNA"/>
</dbReference>
<dbReference type="AlphaFoldDB" id="A0A3N1ZQ87"/>
<reference evidence="2 3" key="1">
    <citation type="submission" date="2018-11" db="EMBL/GenBank/DDBJ databases">
        <title>Sequencing the genomes of 1000 actinobacteria strains.</title>
        <authorList>
            <person name="Klenk H.-P."/>
        </authorList>
    </citation>
    <scope>NUCLEOTIDE SEQUENCE [LARGE SCALE GENOMIC DNA]</scope>
    <source>
        <strain evidence="2 3">DSM 10546</strain>
    </source>
</reference>
<dbReference type="GO" id="GO:0005829">
    <property type="term" value="C:cytosol"/>
    <property type="evidence" value="ECO:0007669"/>
    <property type="project" value="TreeGrafter"/>
</dbReference>
<proteinExistence type="inferred from homology"/>
<accession>A0A3N1ZQ87</accession>
<evidence type="ECO:0000313" key="2">
    <source>
        <dbReference type="EMBL" id="ROR53060.1"/>
    </source>
</evidence>
<dbReference type="GO" id="GO:0019239">
    <property type="term" value="F:deaminase activity"/>
    <property type="evidence" value="ECO:0007669"/>
    <property type="project" value="TreeGrafter"/>
</dbReference>